<proteinExistence type="predicted"/>
<reference evidence="3 4" key="1">
    <citation type="journal article" date="2018" name="Nat. Ecol. Evol.">
        <title>Pezizomycetes genomes reveal the molecular basis of ectomycorrhizal truffle lifestyle.</title>
        <authorList>
            <person name="Murat C."/>
            <person name="Payen T."/>
            <person name="Noel B."/>
            <person name="Kuo A."/>
            <person name="Morin E."/>
            <person name="Chen J."/>
            <person name="Kohler A."/>
            <person name="Krizsan K."/>
            <person name="Balestrini R."/>
            <person name="Da Silva C."/>
            <person name="Montanini B."/>
            <person name="Hainaut M."/>
            <person name="Levati E."/>
            <person name="Barry K.W."/>
            <person name="Belfiori B."/>
            <person name="Cichocki N."/>
            <person name="Clum A."/>
            <person name="Dockter R.B."/>
            <person name="Fauchery L."/>
            <person name="Guy J."/>
            <person name="Iotti M."/>
            <person name="Le Tacon F."/>
            <person name="Lindquist E.A."/>
            <person name="Lipzen A."/>
            <person name="Malagnac F."/>
            <person name="Mello A."/>
            <person name="Molinier V."/>
            <person name="Miyauchi S."/>
            <person name="Poulain J."/>
            <person name="Riccioni C."/>
            <person name="Rubini A."/>
            <person name="Sitrit Y."/>
            <person name="Splivallo R."/>
            <person name="Traeger S."/>
            <person name="Wang M."/>
            <person name="Zifcakova L."/>
            <person name="Wipf D."/>
            <person name="Zambonelli A."/>
            <person name="Paolocci F."/>
            <person name="Nowrousian M."/>
            <person name="Ottonello S."/>
            <person name="Baldrian P."/>
            <person name="Spatafora J.W."/>
            <person name="Henrissat B."/>
            <person name="Nagy L.G."/>
            <person name="Aury J.M."/>
            <person name="Wincker P."/>
            <person name="Grigoriev I.V."/>
            <person name="Bonfante P."/>
            <person name="Martin F.M."/>
        </authorList>
    </citation>
    <scope>NUCLEOTIDE SEQUENCE [LARGE SCALE GENOMIC DNA]</scope>
    <source>
        <strain evidence="3 4">RN42</strain>
    </source>
</reference>
<feature type="transmembrane region" description="Helical" evidence="2">
    <location>
        <begin position="164"/>
        <end position="184"/>
    </location>
</feature>
<dbReference type="EMBL" id="ML119686">
    <property type="protein sequence ID" value="RPA80674.1"/>
    <property type="molecule type" value="Genomic_DNA"/>
</dbReference>
<keyword evidence="2" id="KW-1133">Transmembrane helix</keyword>
<keyword evidence="2" id="KW-0812">Transmembrane</keyword>
<sequence length="203" mass="23025">MDQPPRPALAPTRTRSRQPRSTSRESQYTTILVSAPDIESTPVANISNSKEEAPPPYQYASRVLVPETTDTPEAPEALNAPNAPVSPDAPVQSTRHVQLDVDLEAGGHMYHVQRPKTWRKPTPLPGKLVSALGEEEDDEFVEVPIRDEPHPLQEEPEMKKWKKVLFWILSPIIVPFMALGFLLYKGWLWIWGVWTKWAGQYEL</sequence>
<feature type="region of interest" description="Disordered" evidence="1">
    <location>
        <begin position="1"/>
        <end position="57"/>
    </location>
</feature>
<evidence type="ECO:0000313" key="3">
    <source>
        <dbReference type="EMBL" id="RPA80674.1"/>
    </source>
</evidence>
<keyword evidence="2" id="KW-0472">Membrane</keyword>
<organism evidence="3 4">
    <name type="scientific">Ascobolus immersus RN42</name>
    <dbReference type="NCBI Taxonomy" id="1160509"/>
    <lineage>
        <taxon>Eukaryota</taxon>
        <taxon>Fungi</taxon>
        <taxon>Dikarya</taxon>
        <taxon>Ascomycota</taxon>
        <taxon>Pezizomycotina</taxon>
        <taxon>Pezizomycetes</taxon>
        <taxon>Pezizales</taxon>
        <taxon>Ascobolaceae</taxon>
        <taxon>Ascobolus</taxon>
    </lineage>
</organism>
<name>A0A3N4IG89_ASCIM</name>
<protein>
    <submittedName>
        <fullName evidence="3">Uncharacterized protein</fullName>
    </submittedName>
</protein>
<gene>
    <name evidence="3" type="ORF">BJ508DRAFT_307308</name>
</gene>
<evidence type="ECO:0000313" key="4">
    <source>
        <dbReference type="Proteomes" id="UP000275078"/>
    </source>
</evidence>
<feature type="compositionally biased region" description="Low complexity" evidence="1">
    <location>
        <begin position="72"/>
        <end position="83"/>
    </location>
</feature>
<dbReference type="Proteomes" id="UP000275078">
    <property type="component" value="Unassembled WGS sequence"/>
</dbReference>
<evidence type="ECO:0000256" key="2">
    <source>
        <dbReference type="SAM" id="Phobius"/>
    </source>
</evidence>
<feature type="compositionally biased region" description="Low complexity" evidence="1">
    <location>
        <begin position="9"/>
        <end position="27"/>
    </location>
</feature>
<keyword evidence="4" id="KW-1185">Reference proteome</keyword>
<evidence type="ECO:0000256" key="1">
    <source>
        <dbReference type="SAM" id="MobiDB-lite"/>
    </source>
</evidence>
<feature type="region of interest" description="Disordered" evidence="1">
    <location>
        <begin position="71"/>
        <end position="90"/>
    </location>
</feature>
<dbReference type="AlphaFoldDB" id="A0A3N4IG89"/>
<accession>A0A3N4IG89</accession>